<dbReference type="Gene3D" id="3.30.565.10">
    <property type="entry name" value="Histidine kinase-like ATPase, C-terminal domain"/>
    <property type="match status" value="1"/>
</dbReference>
<dbReference type="SUPFAM" id="SSF55785">
    <property type="entry name" value="PYP-like sensor domain (PAS domain)"/>
    <property type="match status" value="1"/>
</dbReference>
<keyword evidence="13" id="KW-1185">Reference proteome</keyword>
<dbReference type="GO" id="GO:0004673">
    <property type="term" value="F:protein histidine kinase activity"/>
    <property type="evidence" value="ECO:0007669"/>
    <property type="project" value="UniProtKB-EC"/>
</dbReference>
<dbReference type="PANTHER" id="PTHR24422:SF27">
    <property type="entry name" value="PROTEIN-GLUTAMATE O-METHYLTRANSFERASE"/>
    <property type="match status" value="1"/>
</dbReference>
<evidence type="ECO:0000256" key="5">
    <source>
        <dbReference type="ARBA" id="ARBA00022741"/>
    </source>
</evidence>
<dbReference type="Pfam" id="PF13596">
    <property type="entry name" value="PAS_10"/>
    <property type="match status" value="1"/>
</dbReference>
<dbReference type="InterPro" id="IPR011102">
    <property type="entry name" value="Sig_transdc_His_kinase_HWE"/>
</dbReference>
<dbReference type="InterPro" id="IPR035909">
    <property type="entry name" value="CheB_C"/>
</dbReference>
<dbReference type="SUPFAM" id="SSF47757">
    <property type="entry name" value="Chemotaxis receptor methyltransferase CheR, N-terminal domain"/>
    <property type="match status" value="1"/>
</dbReference>
<evidence type="ECO:0000256" key="6">
    <source>
        <dbReference type="ARBA" id="ARBA00022777"/>
    </source>
</evidence>
<dbReference type="Gene3D" id="3.30.450.20">
    <property type="entry name" value="PAS domain"/>
    <property type="match status" value="1"/>
</dbReference>
<dbReference type="Pfam" id="PF03705">
    <property type="entry name" value="CheR_N"/>
    <property type="match status" value="1"/>
</dbReference>
<keyword evidence="4" id="KW-0808">Transferase</keyword>
<proteinExistence type="predicted"/>
<dbReference type="InterPro" id="IPR050903">
    <property type="entry name" value="Bact_Chemotaxis_MeTrfase"/>
</dbReference>
<dbReference type="SUPFAM" id="SSF52738">
    <property type="entry name" value="Methylesterase CheB, C-terminal domain"/>
    <property type="match status" value="1"/>
</dbReference>
<keyword evidence="3" id="KW-0597">Phosphoprotein</keyword>
<dbReference type="PANTHER" id="PTHR24422">
    <property type="entry name" value="CHEMOTAXIS PROTEIN METHYLTRANSFERASE"/>
    <property type="match status" value="1"/>
</dbReference>
<feature type="active site" evidence="8">
    <location>
        <position position="42"/>
    </location>
</feature>
<feature type="region of interest" description="Disordered" evidence="9">
    <location>
        <begin position="633"/>
        <end position="655"/>
    </location>
</feature>
<dbReference type="InterPro" id="IPR036890">
    <property type="entry name" value="HATPase_C_sf"/>
</dbReference>
<name>A0A8X8FRI1_9GAMM</name>
<keyword evidence="8" id="KW-0145">Chemotaxis</keyword>
<feature type="active site" evidence="8">
    <location>
        <position position="133"/>
    </location>
</feature>
<protein>
    <recommendedName>
        <fullName evidence="2">histidine kinase</fullName>
        <ecNumber evidence="2">2.7.13.3</ecNumber>
    </recommendedName>
</protein>
<evidence type="ECO:0000313" key="13">
    <source>
        <dbReference type="Proteomes" id="UP000636938"/>
    </source>
</evidence>
<dbReference type="GO" id="GO:0005524">
    <property type="term" value="F:ATP binding"/>
    <property type="evidence" value="ECO:0007669"/>
    <property type="project" value="UniProtKB-KW"/>
</dbReference>
<dbReference type="InterPro" id="IPR029063">
    <property type="entry name" value="SAM-dependent_MTases_sf"/>
</dbReference>
<dbReference type="GO" id="GO:0008984">
    <property type="term" value="F:protein-glutamate methylesterase activity"/>
    <property type="evidence" value="ECO:0007669"/>
    <property type="project" value="InterPro"/>
</dbReference>
<sequence length="1039" mass="114730">MVSEGKFHVVGIGASAGGVEALEGFFRGVPNDTYMAFVVVTHLNPSRRTQLPEIIARFTPLPVVQAEEGMPVEPRNVYVMPEDSVLGIREGKLTLQDLHGHREPKPVDIFLSALADDAQALAVGVILSGGDADGTLGLKAIQEKGGMTLAQVADGFGPQYADMPDSAIQLGFVDFALPVESMGPKIAEFAANIGMLDQAIAGARTQRSSAQDADSVAEIYMLLRSQVGHDFSGYKTRTFLRRVHRRMQVLGLRDLGAYVDALRKDPQEPGLLFRDLLINVTNFFRDHDAFKSLEDNVIPQLLANRGPEETVRIWVPGCATGEEVYSLAILMLEHMATLPVAPRVQLFATDIDDRALAVARAARYPRPLLSAVSQERQQRFFVSDGESMVVAKQVRELCIFSPHSVIRDPPFSRIDMVSCRNLLIYFGADVQAQVIPTFHYALRPEGFLFLGTAENLSQFDELFVAVDKRNRIFRRRNGSTPSVRLPMSLILPRQQAATDSSTRRLPAAGSMRHSAESQVLDRYAPPHVVVSSDGDVVYFSGRTGKYLEVPAGAPTRQLLTLARRELRLDLRTIFREAVESGRSAQRSGLAMEVDDGRVQLVNMVIEPLNERMGSEALFLVLFVDQGPALTREEASERAIGHGGDRADHASQTERELHETRDRLQSLIEEYETALEELKSSNEELVSVNEEMQSTNEELEASKEELQSVNEELHTVNSELHGKLEALDRANNDLVNLFRATEVATVFLDERLAIRSFTPAVESIFNIRNSDLGRPITDLSVRVALPGFDVDLQRVLKEEVMIERRASCADRGCSYLVRVGPYVDAAERSNGVVVTFLDVTSLMRSEERQQMLIAELQHRTRNLLGVVQAIALRTLGKGEDVADFGQRLAALGRAQSLLGGTLAGEVDLGEMVRTELASLGVPMERVRLSDNAVALSFDMAQTFSLALHELSTNATKYGAFKVDGGQLLVAWELKENEGQQWLALTWKETGVPIDHAPSRTGFGTQLIVHAMSHTLNAETRLEYASDGVFCSIEVPYDHTH</sequence>
<dbReference type="GO" id="GO:0000156">
    <property type="term" value="F:phosphorelay response regulator activity"/>
    <property type="evidence" value="ECO:0007669"/>
    <property type="project" value="InterPro"/>
</dbReference>
<keyword evidence="8" id="KW-0378">Hydrolase</keyword>
<accession>A0A8X8FRI1</accession>
<dbReference type="PROSITE" id="PS50122">
    <property type="entry name" value="CHEB"/>
    <property type="match status" value="1"/>
</dbReference>
<dbReference type="SMART" id="SM00138">
    <property type="entry name" value="MeTrc"/>
    <property type="match status" value="1"/>
</dbReference>
<dbReference type="GO" id="GO:0008757">
    <property type="term" value="F:S-adenosylmethionine-dependent methyltransferase activity"/>
    <property type="evidence" value="ECO:0007669"/>
    <property type="project" value="InterPro"/>
</dbReference>
<dbReference type="PROSITE" id="PS50123">
    <property type="entry name" value="CHER"/>
    <property type="match status" value="1"/>
</dbReference>
<evidence type="ECO:0000256" key="1">
    <source>
        <dbReference type="ARBA" id="ARBA00000085"/>
    </source>
</evidence>
<dbReference type="Pfam" id="PF01739">
    <property type="entry name" value="CheR"/>
    <property type="match status" value="1"/>
</dbReference>
<dbReference type="CDD" id="cd16434">
    <property type="entry name" value="CheB-CheR_fusion"/>
    <property type="match status" value="1"/>
</dbReference>
<feature type="active site" evidence="8">
    <location>
        <position position="15"/>
    </location>
</feature>
<dbReference type="InterPro" id="IPR035965">
    <property type="entry name" value="PAS-like_dom_sf"/>
</dbReference>
<feature type="domain" description="CheR-type methyltransferase" evidence="11">
    <location>
        <begin position="222"/>
        <end position="479"/>
    </location>
</feature>
<keyword evidence="7" id="KW-0067">ATP-binding</keyword>
<evidence type="ECO:0000256" key="7">
    <source>
        <dbReference type="ARBA" id="ARBA00022840"/>
    </source>
</evidence>
<evidence type="ECO:0000256" key="9">
    <source>
        <dbReference type="SAM" id="MobiDB-lite"/>
    </source>
</evidence>
<dbReference type="Pfam" id="PF07536">
    <property type="entry name" value="HWE_HK"/>
    <property type="match status" value="1"/>
</dbReference>
<evidence type="ECO:0000259" key="11">
    <source>
        <dbReference type="PROSITE" id="PS50123"/>
    </source>
</evidence>
<dbReference type="SUPFAM" id="SSF53335">
    <property type="entry name" value="S-adenosyl-L-methionine-dependent methyltransferases"/>
    <property type="match status" value="1"/>
</dbReference>
<evidence type="ECO:0000256" key="4">
    <source>
        <dbReference type="ARBA" id="ARBA00022679"/>
    </source>
</evidence>
<dbReference type="InterPro" id="IPR000780">
    <property type="entry name" value="CheR_MeTrfase"/>
</dbReference>
<evidence type="ECO:0000256" key="8">
    <source>
        <dbReference type="PROSITE-ProRule" id="PRU00050"/>
    </source>
</evidence>
<evidence type="ECO:0000313" key="12">
    <source>
        <dbReference type="EMBL" id="MBD7953024.1"/>
    </source>
</evidence>
<dbReference type="PRINTS" id="PR00996">
    <property type="entry name" value="CHERMTFRASE"/>
</dbReference>
<evidence type="ECO:0000256" key="2">
    <source>
        <dbReference type="ARBA" id="ARBA00012438"/>
    </source>
</evidence>
<dbReference type="SMART" id="SM00911">
    <property type="entry name" value="HWE_HK"/>
    <property type="match status" value="1"/>
</dbReference>
<comment type="caution">
    <text evidence="12">The sequence shown here is derived from an EMBL/GenBank/DDBJ whole genome shotgun (WGS) entry which is preliminary data.</text>
</comment>
<organism evidence="12 13">
    <name type="scientific">Stenotrophomonas lacuserhaii</name>
    <dbReference type="NCBI Taxonomy" id="2760084"/>
    <lineage>
        <taxon>Bacteria</taxon>
        <taxon>Pseudomonadati</taxon>
        <taxon>Pseudomonadota</taxon>
        <taxon>Gammaproteobacteria</taxon>
        <taxon>Lysobacterales</taxon>
        <taxon>Lysobacteraceae</taxon>
        <taxon>Stenotrophomonas</taxon>
    </lineage>
</organism>
<dbReference type="GO" id="GO:0006935">
    <property type="term" value="P:chemotaxis"/>
    <property type="evidence" value="ECO:0007669"/>
    <property type="project" value="UniProtKB-UniRule"/>
</dbReference>
<dbReference type="Proteomes" id="UP000636938">
    <property type="component" value="Unassembled WGS sequence"/>
</dbReference>
<dbReference type="EC" id="2.7.13.3" evidence="2"/>
<dbReference type="InterPro" id="IPR022641">
    <property type="entry name" value="CheR_N"/>
</dbReference>
<keyword evidence="6" id="KW-0418">Kinase</keyword>
<dbReference type="AlphaFoldDB" id="A0A8X8FRI1"/>
<feature type="domain" description="CheB-type methylesterase" evidence="10">
    <location>
        <begin position="9"/>
        <end position="186"/>
    </location>
</feature>
<evidence type="ECO:0000256" key="3">
    <source>
        <dbReference type="ARBA" id="ARBA00022553"/>
    </source>
</evidence>
<dbReference type="Gene3D" id="3.40.50.150">
    <property type="entry name" value="Vaccinia Virus protein VP39"/>
    <property type="match status" value="1"/>
</dbReference>
<dbReference type="InterPro" id="IPR000673">
    <property type="entry name" value="Sig_transdc_resp-reg_Me-estase"/>
</dbReference>
<dbReference type="GO" id="GO:0005737">
    <property type="term" value="C:cytoplasm"/>
    <property type="evidence" value="ECO:0007669"/>
    <property type="project" value="InterPro"/>
</dbReference>
<keyword evidence="5" id="KW-0547">Nucleotide-binding</keyword>
<dbReference type="EMBL" id="JACSQS010000001">
    <property type="protein sequence ID" value="MBD7953024.1"/>
    <property type="molecule type" value="Genomic_DNA"/>
</dbReference>
<evidence type="ECO:0000259" key="10">
    <source>
        <dbReference type="PROSITE" id="PS50122"/>
    </source>
</evidence>
<dbReference type="Pfam" id="PF01339">
    <property type="entry name" value="CheB_methylest"/>
    <property type="match status" value="1"/>
</dbReference>
<dbReference type="RefSeq" id="WP_191768688.1">
    <property type="nucleotide sequence ID" value="NZ_JACSQS010000001.1"/>
</dbReference>
<dbReference type="Gene3D" id="3.40.50.180">
    <property type="entry name" value="Methylesterase CheB, C-terminal domain"/>
    <property type="match status" value="1"/>
</dbReference>
<reference evidence="12 13" key="1">
    <citation type="submission" date="2020-08" db="EMBL/GenBank/DDBJ databases">
        <title>A Genomic Blueprint of the Chicken Gut Microbiome.</title>
        <authorList>
            <person name="Gilroy R."/>
            <person name="Ravi A."/>
            <person name="Getino M."/>
            <person name="Pursley I."/>
            <person name="Horton D.L."/>
            <person name="Alikhan N.-F."/>
            <person name="Baker D."/>
            <person name="Gharbi K."/>
            <person name="Hall N."/>
            <person name="Watson M."/>
            <person name="Adriaenssens E.M."/>
            <person name="Foster-Nyarko E."/>
            <person name="Jarju S."/>
            <person name="Secka A."/>
            <person name="Antonio M."/>
            <person name="Oren A."/>
            <person name="Chaudhuri R."/>
            <person name="La Ragione R.M."/>
            <person name="Hildebrand F."/>
            <person name="Pallen M.J."/>
        </authorList>
    </citation>
    <scope>NUCLEOTIDE SEQUENCE [LARGE SCALE GENOMIC DNA]</scope>
    <source>
        <strain evidence="12 13">Sa5BUN4</strain>
    </source>
</reference>
<dbReference type="InterPro" id="IPR022642">
    <property type="entry name" value="CheR_C"/>
</dbReference>
<comment type="catalytic activity">
    <reaction evidence="1">
        <text>ATP + protein L-histidine = ADP + protein N-phospho-L-histidine.</text>
        <dbReference type="EC" id="2.7.13.3"/>
    </reaction>
</comment>
<gene>
    <name evidence="12" type="ORF">H9654_02300</name>
</gene>